<evidence type="ECO:0000256" key="13">
    <source>
        <dbReference type="ARBA" id="ARBA00047283"/>
    </source>
</evidence>
<dbReference type="Pfam" id="PF01189">
    <property type="entry name" value="Methyltr_RsmB-F"/>
    <property type="match status" value="1"/>
</dbReference>
<evidence type="ECO:0000256" key="2">
    <source>
        <dbReference type="ARBA" id="ARBA00004496"/>
    </source>
</evidence>
<dbReference type="GO" id="GO:0005737">
    <property type="term" value="C:cytoplasm"/>
    <property type="evidence" value="ECO:0007669"/>
    <property type="project" value="UniProtKB-SubCell"/>
</dbReference>
<evidence type="ECO:0000256" key="10">
    <source>
        <dbReference type="ARBA" id="ARBA00022884"/>
    </source>
</evidence>
<keyword evidence="7 14" id="KW-0489">Methyltransferase</keyword>
<dbReference type="Gene3D" id="3.40.50.150">
    <property type="entry name" value="Vaccinia Virus protein VP39"/>
    <property type="match status" value="1"/>
</dbReference>
<feature type="binding site" evidence="14">
    <location>
        <position position="335"/>
    </location>
    <ligand>
        <name>S-adenosyl-L-methionine</name>
        <dbReference type="ChEBI" id="CHEBI:59789"/>
    </ligand>
</feature>
<dbReference type="Gene3D" id="1.10.940.10">
    <property type="entry name" value="NusB-like"/>
    <property type="match status" value="1"/>
</dbReference>
<sequence length="449" mass="50475">MNKNIKQTPRYLAVELLTNVLQQGTYSNLGLNQIILKQRLSDRDAHLLTNIVYGVIQNRLTLEYYLAPFIKKTKKIDFWVEMLLLSAIYQMEYLDKIPVRAIFNESIEIAKARGHEGIRKYVTGILHSLKRHGVPPLTEIKNEKDQLSISSSTPMWLVEELITQVGIKKTRNILATINQVPQQSVRVNLAKTSISKVIQDLATEGYDINQSTLTPLALHFNKGFAPDSKAFKQGKIIVQDESAMLAVESMQICASDYVLDACAAPGGKTTQIAMELDEKKEGCVCALDIHAHKVKLIEKNAKRLGVATRVAAQKLDARNVQSEFSIESFDKILVDAPCSGIGLIRRKPEIKYMKTKEDSLNLQKIQAAILDAVAPTLKKGGYLTYSTCTILNTENQMVIDAFLKRHSDFEQIKTKTANEIKETREELGLTIYPDDYLSDGFFIATLRKK</sequence>
<evidence type="ECO:0000256" key="11">
    <source>
        <dbReference type="ARBA" id="ARBA00030399"/>
    </source>
</evidence>
<dbReference type="Proteomes" id="UP001139006">
    <property type="component" value="Unassembled WGS sequence"/>
</dbReference>
<dbReference type="GO" id="GO:0003723">
    <property type="term" value="F:RNA binding"/>
    <property type="evidence" value="ECO:0007669"/>
    <property type="project" value="UniProtKB-UniRule"/>
</dbReference>
<proteinExistence type="inferred from homology"/>
<feature type="binding site" evidence="14">
    <location>
        <position position="316"/>
    </location>
    <ligand>
        <name>S-adenosyl-L-methionine</name>
        <dbReference type="ChEBI" id="CHEBI:59789"/>
    </ligand>
</feature>
<keyword evidence="9 14" id="KW-0949">S-adenosyl-L-methionine</keyword>
<evidence type="ECO:0000256" key="7">
    <source>
        <dbReference type="ARBA" id="ARBA00022603"/>
    </source>
</evidence>
<dbReference type="Pfam" id="PF22458">
    <property type="entry name" value="RsmF-B_ferredox"/>
    <property type="match status" value="1"/>
</dbReference>
<dbReference type="RefSeq" id="WP_253360499.1">
    <property type="nucleotide sequence ID" value="NZ_JAIULA010000010.1"/>
</dbReference>
<gene>
    <name evidence="16" type="primary">rsmB</name>
    <name evidence="16" type="ORF">LB941_06575</name>
</gene>
<dbReference type="Pfam" id="PF01029">
    <property type="entry name" value="NusB"/>
    <property type="match status" value="1"/>
</dbReference>
<evidence type="ECO:0000256" key="4">
    <source>
        <dbReference type="ARBA" id="ARBA00012140"/>
    </source>
</evidence>
<dbReference type="InterPro" id="IPR023267">
    <property type="entry name" value="RCMT"/>
</dbReference>
<dbReference type="CDD" id="cd02440">
    <property type="entry name" value="AdoMet_MTases"/>
    <property type="match status" value="1"/>
</dbReference>
<dbReference type="PANTHER" id="PTHR22807:SF53">
    <property type="entry name" value="RIBOSOMAL RNA SMALL SUBUNIT METHYLTRANSFERASE B-RELATED"/>
    <property type="match status" value="1"/>
</dbReference>
<dbReference type="InterPro" id="IPR049560">
    <property type="entry name" value="MeTrfase_RsmB-F_NOP2_cat"/>
</dbReference>
<dbReference type="PROSITE" id="PS51686">
    <property type="entry name" value="SAM_MT_RSMB_NOP"/>
    <property type="match status" value="1"/>
</dbReference>
<dbReference type="SUPFAM" id="SSF53335">
    <property type="entry name" value="S-adenosyl-L-methionine-dependent methyltransferases"/>
    <property type="match status" value="1"/>
</dbReference>
<dbReference type="GO" id="GO:0008649">
    <property type="term" value="F:rRNA methyltransferase activity"/>
    <property type="evidence" value="ECO:0007669"/>
    <property type="project" value="InterPro"/>
</dbReference>
<evidence type="ECO:0000313" key="16">
    <source>
        <dbReference type="EMBL" id="MCP0886998.1"/>
    </source>
</evidence>
<evidence type="ECO:0000256" key="1">
    <source>
        <dbReference type="ARBA" id="ARBA00002724"/>
    </source>
</evidence>
<dbReference type="InterPro" id="IPR035926">
    <property type="entry name" value="NusB-like_sf"/>
</dbReference>
<dbReference type="InterPro" id="IPR054728">
    <property type="entry name" value="RsmB-like_ferredoxin"/>
</dbReference>
<organism evidence="16 17">
    <name type="scientific">Ligilactobacillus ubinensis</name>
    <dbReference type="NCBI Taxonomy" id="2876789"/>
    <lineage>
        <taxon>Bacteria</taxon>
        <taxon>Bacillati</taxon>
        <taxon>Bacillota</taxon>
        <taxon>Bacilli</taxon>
        <taxon>Lactobacillales</taxon>
        <taxon>Lactobacillaceae</taxon>
        <taxon>Ligilactobacillus</taxon>
    </lineage>
</organism>
<dbReference type="InterPro" id="IPR001678">
    <property type="entry name" value="MeTrfase_RsmB-F_NOP2_dom"/>
</dbReference>
<evidence type="ECO:0000256" key="9">
    <source>
        <dbReference type="ARBA" id="ARBA00022691"/>
    </source>
</evidence>
<comment type="function">
    <text evidence="1">Specifically methylates the cytosine at position 967 (m5C967) of 16S rRNA.</text>
</comment>
<dbReference type="Gene3D" id="3.30.70.1170">
    <property type="entry name" value="Sun protein, domain 3"/>
    <property type="match status" value="1"/>
</dbReference>
<dbReference type="NCBIfam" id="TIGR00563">
    <property type="entry name" value="rsmB"/>
    <property type="match status" value="1"/>
</dbReference>
<keyword evidence="5" id="KW-0963">Cytoplasm</keyword>
<evidence type="ECO:0000256" key="6">
    <source>
        <dbReference type="ARBA" id="ARBA00022552"/>
    </source>
</evidence>
<feature type="binding site" evidence="14">
    <location>
        <position position="288"/>
    </location>
    <ligand>
        <name>S-adenosyl-L-methionine</name>
        <dbReference type="ChEBI" id="CHEBI:59789"/>
    </ligand>
</feature>
<evidence type="ECO:0000256" key="14">
    <source>
        <dbReference type="PROSITE-ProRule" id="PRU01023"/>
    </source>
</evidence>
<protein>
    <recommendedName>
        <fullName evidence="4">16S rRNA (cytosine(967)-C(5))-methyltransferase</fullName>
        <ecNumber evidence="4">2.1.1.176</ecNumber>
    </recommendedName>
    <alternativeName>
        <fullName evidence="11">16S rRNA m5C967 methyltransferase</fullName>
    </alternativeName>
    <alternativeName>
        <fullName evidence="12">rRNA (cytosine-C(5)-)-methyltransferase RsmB</fullName>
    </alternativeName>
</protein>
<keyword evidence="17" id="KW-1185">Reference proteome</keyword>
<comment type="subcellular location">
    <subcellularLocation>
        <location evidence="2">Cytoplasm</location>
    </subcellularLocation>
</comment>
<feature type="active site" description="Nucleophile" evidence="14">
    <location>
        <position position="388"/>
    </location>
</feature>
<feature type="binding site" evidence="14">
    <location>
        <begin position="262"/>
        <end position="268"/>
    </location>
    <ligand>
        <name>S-adenosyl-L-methionine</name>
        <dbReference type="ChEBI" id="CHEBI:59789"/>
    </ligand>
</feature>
<evidence type="ECO:0000256" key="3">
    <source>
        <dbReference type="ARBA" id="ARBA00007494"/>
    </source>
</evidence>
<evidence type="ECO:0000259" key="15">
    <source>
        <dbReference type="PROSITE" id="PS51686"/>
    </source>
</evidence>
<evidence type="ECO:0000256" key="8">
    <source>
        <dbReference type="ARBA" id="ARBA00022679"/>
    </source>
</evidence>
<dbReference type="FunFam" id="3.40.50.150:FF:000022">
    <property type="entry name" value="Ribosomal RNA small subunit methyltransferase B"/>
    <property type="match status" value="1"/>
</dbReference>
<dbReference type="GO" id="GO:0006355">
    <property type="term" value="P:regulation of DNA-templated transcription"/>
    <property type="evidence" value="ECO:0007669"/>
    <property type="project" value="InterPro"/>
</dbReference>
<reference evidence="16 17" key="1">
    <citation type="journal article" date="2023" name="Int. J. Syst. Evol. Microbiol.">
        <title>Ligilactobacillus ubinensis sp. nov., a novel species isolated from the wild ferment of a durian fruit (Durio zibethinus).</title>
        <authorList>
            <person name="Heng Y.C."/>
            <person name="Menon N."/>
            <person name="Chen B."/>
            <person name="Loo B.Z.L."/>
            <person name="Wong G.W.J."/>
            <person name="Lim A.C.H."/>
            <person name="Silvaraju S."/>
            <person name="Kittelmann S."/>
        </authorList>
    </citation>
    <scope>NUCLEOTIDE SEQUENCE [LARGE SCALE GENOMIC DNA]</scope>
    <source>
        <strain evidence="16 17">WILCCON 0076</strain>
    </source>
</reference>
<evidence type="ECO:0000256" key="5">
    <source>
        <dbReference type="ARBA" id="ARBA00022490"/>
    </source>
</evidence>
<dbReference type="InterPro" id="IPR004573">
    <property type="entry name" value="rRNA_ssu_MeTfrase_B"/>
</dbReference>
<name>A0A9X2FMP3_9LACO</name>
<dbReference type="EC" id="2.1.1.176" evidence="4"/>
<keyword evidence="10 14" id="KW-0694">RNA-binding</keyword>
<comment type="caution">
    <text evidence="16">The sequence shown here is derived from an EMBL/GenBank/DDBJ whole genome shotgun (WGS) entry which is preliminary data.</text>
</comment>
<evidence type="ECO:0000313" key="17">
    <source>
        <dbReference type="Proteomes" id="UP001139006"/>
    </source>
</evidence>
<dbReference type="EMBL" id="JAIULA010000010">
    <property type="protein sequence ID" value="MCP0886998.1"/>
    <property type="molecule type" value="Genomic_DNA"/>
</dbReference>
<dbReference type="NCBIfam" id="NF011494">
    <property type="entry name" value="PRK14902.1"/>
    <property type="match status" value="1"/>
</dbReference>
<dbReference type="AlphaFoldDB" id="A0A9X2FMP3"/>
<dbReference type="InterPro" id="IPR006027">
    <property type="entry name" value="NusB_RsmB_TIM44"/>
</dbReference>
<evidence type="ECO:0000256" key="12">
    <source>
        <dbReference type="ARBA" id="ARBA00031088"/>
    </source>
</evidence>
<keyword evidence="6" id="KW-0698">rRNA processing</keyword>
<feature type="domain" description="SAM-dependent MTase RsmB/NOP-type" evidence="15">
    <location>
        <begin position="173"/>
        <end position="449"/>
    </location>
</feature>
<comment type="similarity">
    <text evidence="3 14">Belongs to the class I-like SAM-binding methyltransferase superfamily. RsmB/NOP family.</text>
</comment>
<dbReference type="FunFam" id="1.10.940.10:FF:000006">
    <property type="entry name" value="16S rRNA (Cytosine(967)-C(5))-methyltransferase RsmB"/>
    <property type="match status" value="1"/>
</dbReference>
<dbReference type="InterPro" id="IPR018314">
    <property type="entry name" value="RsmB/NOL1/NOP2-like_CS"/>
</dbReference>
<accession>A0A9X2FMP3</accession>
<dbReference type="InterPro" id="IPR029063">
    <property type="entry name" value="SAM-dependent_MTases_sf"/>
</dbReference>
<dbReference type="PRINTS" id="PR02008">
    <property type="entry name" value="RCMTFAMILY"/>
</dbReference>
<dbReference type="PANTHER" id="PTHR22807">
    <property type="entry name" value="NOP2 YEAST -RELATED NOL1/NOP2/FMU SUN DOMAIN-CONTAINING"/>
    <property type="match status" value="1"/>
</dbReference>
<keyword evidence="8 14" id="KW-0808">Transferase</keyword>
<dbReference type="PROSITE" id="PS01153">
    <property type="entry name" value="NOL1_NOP2_SUN"/>
    <property type="match status" value="1"/>
</dbReference>
<dbReference type="SUPFAM" id="SSF48013">
    <property type="entry name" value="NusB-like"/>
    <property type="match status" value="1"/>
</dbReference>
<comment type="catalytic activity">
    <reaction evidence="13">
        <text>cytidine(967) in 16S rRNA + S-adenosyl-L-methionine = 5-methylcytidine(967) in 16S rRNA + S-adenosyl-L-homocysteine + H(+)</text>
        <dbReference type="Rhea" id="RHEA:42748"/>
        <dbReference type="Rhea" id="RHEA-COMP:10219"/>
        <dbReference type="Rhea" id="RHEA-COMP:10220"/>
        <dbReference type="ChEBI" id="CHEBI:15378"/>
        <dbReference type="ChEBI" id="CHEBI:57856"/>
        <dbReference type="ChEBI" id="CHEBI:59789"/>
        <dbReference type="ChEBI" id="CHEBI:74483"/>
        <dbReference type="ChEBI" id="CHEBI:82748"/>
        <dbReference type="EC" id="2.1.1.176"/>
    </reaction>
</comment>